<name>A0A1H1RBI9_9GAMM</name>
<keyword evidence="6" id="KW-1185">Reference proteome</keyword>
<dbReference type="InterPro" id="IPR001638">
    <property type="entry name" value="Solute-binding_3/MltF_N"/>
</dbReference>
<dbReference type="PANTHER" id="PTHR35936">
    <property type="entry name" value="MEMBRANE-BOUND LYTIC MUREIN TRANSGLYCOSYLASE F"/>
    <property type="match status" value="1"/>
</dbReference>
<evidence type="ECO:0000256" key="3">
    <source>
        <dbReference type="SAM" id="SignalP"/>
    </source>
</evidence>
<dbReference type="Gene3D" id="3.40.190.10">
    <property type="entry name" value="Periplasmic binding protein-like II"/>
    <property type="match status" value="2"/>
</dbReference>
<feature type="signal peptide" evidence="3">
    <location>
        <begin position="1"/>
        <end position="19"/>
    </location>
</feature>
<gene>
    <name evidence="5" type="ORF">SAMN05216421_1327</name>
</gene>
<dbReference type="Proteomes" id="UP000243207">
    <property type="component" value="Chromosome I"/>
</dbReference>
<evidence type="ECO:0000313" key="5">
    <source>
        <dbReference type="EMBL" id="SDS33035.1"/>
    </source>
</evidence>
<organism evidence="5 6">
    <name type="scientific">Halopseudomonas xinjiangensis</name>
    <dbReference type="NCBI Taxonomy" id="487184"/>
    <lineage>
        <taxon>Bacteria</taxon>
        <taxon>Pseudomonadati</taxon>
        <taxon>Pseudomonadota</taxon>
        <taxon>Gammaproteobacteria</taxon>
        <taxon>Pseudomonadales</taxon>
        <taxon>Pseudomonadaceae</taxon>
        <taxon>Halopseudomonas</taxon>
    </lineage>
</organism>
<sequence>MRWAGWAVGGLIWTLSATAAASGPCERIVVTGDPRYPPVLWADPEEPSRLTGAAVELLERALEGSGVKVETLNVESYAAAQEEVRSGRIDMLAGAFLTPERLGYMDYVHPAYMEVPSVLFVKRGESFAYSGWDDLRDKRGSTLANTSFGTAFDTYAREHLNIQQAESIEQAFRQLLNGRVDYVVFQRHQGQALAEQLGFSEQLDMLDGSVINEQLYFTISHNSACNSPELRGALAQGMHRLSQEGEPRRLFEKYRDQWAGRFDVARPEAGAEVAD</sequence>
<evidence type="ECO:0000256" key="2">
    <source>
        <dbReference type="ARBA" id="ARBA00022729"/>
    </source>
</evidence>
<dbReference type="PANTHER" id="PTHR35936:SF6">
    <property type="entry name" value="AMINO ACID ABC TRANSPORTER SUBSTRATE-BINDING PAAT FAMILY PROTEIN"/>
    <property type="match status" value="1"/>
</dbReference>
<keyword evidence="2 3" id="KW-0732">Signal</keyword>
<accession>A0A1H1RBI9</accession>
<dbReference type="EMBL" id="LT629736">
    <property type="protein sequence ID" value="SDS33035.1"/>
    <property type="molecule type" value="Genomic_DNA"/>
</dbReference>
<dbReference type="SMART" id="SM00062">
    <property type="entry name" value="PBPb"/>
    <property type="match status" value="1"/>
</dbReference>
<dbReference type="Pfam" id="PF00497">
    <property type="entry name" value="SBP_bac_3"/>
    <property type="match status" value="1"/>
</dbReference>
<dbReference type="SUPFAM" id="SSF53850">
    <property type="entry name" value="Periplasmic binding protein-like II"/>
    <property type="match status" value="1"/>
</dbReference>
<feature type="chain" id="PRO_5009258714" evidence="3">
    <location>
        <begin position="20"/>
        <end position="275"/>
    </location>
</feature>
<evidence type="ECO:0000313" key="6">
    <source>
        <dbReference type="Proteomes" id="UP000243207"/>
    </source>
</evidence>
<evidence type="ECO:0000259" key="4">
    <source>
        <dbReference type="SMART" id="SM00062"/>
    </source>
</evidence>
<evidence type="ECO:0000256" key="1">
    <source>
        <dbReference type="ARBA" id="ARBA00010333"/>
    </source>
</evidence>
<dbReference type="RefSeq" id="WP_157718141.1">
    <property type="nucleotide sequence ID" value="NZ_LT629736.1"/>
</dbReference>
<protein>
    <submittedName>
        <fullName evidence="5">Amino acid ABC transporter substrate-binding protein, PAAT family</fullName>
    </submittedName>
</protein>
<feature type="domain" description="Solute-binding protein family 3/N-terminal" evidence="4">
    <location>
        <begin position="27"/>
        <end position="256"/>
    </location>
</feature>
<dbReference type="STRING" id="487184.SAMN05216421_1327"/>
<proteinExistence type="inferred from homology"/>
<dbReference type="AlphaFoldDB" id="A0A1H1RBI9"/>
<dbReference type="OrthoDB" id="7677520at2"/>
<comment type="similarity">
    <text evidence="1">Belongs to the bacterial solute-binding protein 3 family.</text>
</comment>
<reference evidence="6" key="1">
    <citation type="submission" date="2016-10" db="EMBL/GenBank/DDBJ databases">
        <authorList>
            <person name="Varghese N."/>
            <person name="Submissions S."/>
        </authorList>
    </citation>
    <scope>NUCLEOTIDE SEQUENCE [LARGE SCALE GENOMIC DNA]</scope>
    <source>
        <strain evidence="6">NRRL B-51270</strain>
    </source>
</reference>